<accession>A0ABR1L1Z3</accession>
<dbReference type="Proteomes" id="UP001363622">
    <property type="component" value="Unassembled WGS sequence"/>
</dbReference>
<keyword evidence="1" id="KW-1133">Transmembrane helix</keyword>
<keyword evidence="1" id="KW-0472">Membrane</keyword>
<keyword evidence="3" id="KW-1185">Reference proteome</keyword>
<comment type="caution">
    <text evidence="2">The sequence shown here is derived from an EMBL/GenBank/DDBJ whole genome shotgun (WGS) entry which is preliminary data.</text>
</comment>
<evidence type="ECO:0000313" key="3">
    <source>
        <dbReference type="Proteomes" id="UP001363622"/>
    </source>
</evidence>
<evidence type="ECO:0000256" key="1">
    <source>
        <dbReference type="SAM" id="Phobius"/>
    </source>
</evidence>
<keyword evidence="1" id="KW-0812">Transmembrane</keyword>
<proteinExistence type="predicted"/>
<feature type="transmembrane region" description="Helical" evidence="1">
    <location>
        <begin position="71"/>
        <end position="93"/>
    </location>
</feature>
<reference evidence="2 3" key="1">
    <citation type="submission" date="2024-04" db="EMBL/GenBank/DDBJ databases">
        <title>Phyllosticta paracitricarpa is synonymous to the EU quarantine fungus P. citricarpa based on phylogenomic analyses.</title>
        <authorList>
            <consortium name="Lawrence Berkeley National Laboratory"/>
            <person name="Van Ingen-Buijs V.A."/>
            <person name="Van Westerhoven A.C."/>
            <person name="Haridas S."/>
            <person name="Skiadas P."/>
            <person name="Martin F."/>
            <person name="Groenewald J.Z."/>
            <person name="Crous P.W."/>
            <person name="Seidl M.F."/>
        </authorList>
    </citation>
    <scope>NUCLEOTIDE SEQUENCE [LARGE SCALE GENOMIC DNA]</scope>
    <source>
        <strain evidence="2 3">CBS 123371</strain>
    </source>
</reference>
<dbReference type="EMBL" id="JBBPHU010000001">
    <property type="protein sequence ID" value="KAK7523631.1"/>
    <property type="molecule type" value="Genomic_DNA"/>
</dbReference>
<sequence length="129" mass="13338">MRLCVVPSVLGLGEEEAVAAGVGAGPADGLLVVLFFVQLPMALGVARVRAKGARVEGDWLWQGDGLGRDGVVGLALVAAVVGLGLWGVVRLWLGDGRLRGLGGQRRQWLVGNNDSRVFAGGELGRIGRG</sequence>
<evidence type="ECO:0000313" key="2">
    <source>
        <dbReference type="EMBL" id="KAK7523631.1"/>
    </source>
</evidence>
<protein>
    <submittedName>
        <fullName evidence="2">Uncharacterized protein</fullName>
    </submittedName>
</protein>
<name>A0ABR1L1Z3_9PEZI</name>
<organism evidence="2 3">
    <name type="scientific">Phyllosticta citriasiana</name>
    <dbReference type="NCBI Taxonomy" id="595635"/>
    <lineage>
        <taxon>Eukaryota</taxon>
        <taxon>Fungi</taxon>
        <taxon>Dikarya</taxon>
        <taxon>Ascomycota</taxon>
        <taxon>Pezizomycotina</taxon>
        <taxon>Dothideomycetes</taxon>
        <taxon>Dothideomycetes incertae sedis</taxon>
        <taxon>Botryosphaeriales</taxon>
        <taxon>Phyllostictaceae</taxon>
        <taxon>Phyllosticta</taxon>
    </lineage>
</organism>
<gene>
    <name evidence="2" type="ORF">IWZ03DRAFT_365121</name>
</gene>